<dbReference type="InterPro" id="IPR050570">
    <property type="entry name" value="Cell_wall_metabolism_enzyme"/>
</dbReference>
<dbReference type="InterPro" id="IPR016047">
    <property type="entry name" value="M23ase_b-sheet_dom"/>
</dbReference>
<dbReference type="InterPro" id="IPR003646">
    <property type="entry name" value="SH3-like_bac-type"/>
</dbReference>
<dbReference type="Pfam" id="PF08239">
    <property type="entry name" value="SH3_3"/>
    <property type="match status" value="1"/>
</dbReference>
<gene>
    <name evidence="4" type="ORF">SAMN05444392_1053</name>
</gene>
<evidence type="ECO:0000256" key="2">
    <source>
        <dbReference type="SAM" id="SignalP"/>
    </source>
</evidence>
<evidence type="ECO:0000259" key="3">
    <source>
        <dbReference type="PROSITE" id="PS51781"/>
    </source>
</evidence>
<feature type="chain" id="PRO_5012996761" evidence="2">
    <location>
        <begin position="29"/>
        <end position="356"/>
    </location>
</feature>
<dbReference type="AlphaFoldDB" id="A0A1M4XHR6"/>
<dbReference type="InterPro" id="IPR011055">
    <property type="entry name" value="Dup_hybrid_motif"/>
</dbReference>
<keyword evidence="5" id="KW-1185">Reference proteome</keyword>
<evidence type="ECO:0000256" key="1">
    <source>
        <dbReference type="SAM" id="MobiDB-lite"/>
    </source>
</evidence>
<dbReference type="EMBL" id="FQVL01000005">
    <property type="protein sequence ID" value="SHE92853.1"/>
    <property type="molecule type" value="Genomic_DNA"/>
</dbReference>
<dbReference type="SUPFAM" id="SSF51261">
    <property type="entry name" value="Duplicated hybrid motif"/>
    <property type="match status" value="1"/>
</dbReference>
<feature type="domain" description="SH3b" evidence="3">
    <location>
        <begin position="274"/>
        <end position="347"/>
    </location>
</feature>
<dbReference type="GO" id="GO:0004222">
    <property type="term" value="F:metalloendopeptidase activity"/>
    <property type="evidence" value="ECO:0007669"/>
    <property type="project" value="TreeGrafter"/>
</dbReference>
<dbReference type="CDD" id="cd12797">
    <property type="entry name" value="M23_peptidase"/>
    <property type="match status" value="1"/>
</dbReference>
<accession>A0A1M4XHR6</accession>
<feature type="compositionally biased region" description="Polar residues" evidence="1">
    <location>
        <begin position="240"/>
        <end position="251"/>
    </location>
</feature>
<evidence type="ECO:0000313" key="4">
    <source>
        <dbReference type="EMBL" id="SHE92853.1"/>
    </source>
</evidence>
<protein>
    <submittedName>
        <fullName evidence="4">SH3 domain-containing protein</fullName>
    </submittedName>
</protein>
<feature type="signal peptide" evidence="2">
    <location>
        <begin position="1"/>
        <end position="28"/>
    </location>
</feature>
<dbReference type="OrthoDB" id="9805070at2"/>
<feature type="region of interest" description="Disordered" evidence="1">
    <location>
        <begin position="215"/>
        <end position="276"/>
    </location>
</feature>
<dbReference type="Pfam" id="PF01551">
    <property type="entry name" value="Peptidase_M23"/>
    <property type="match status" value="1"/>
</dbReference>
<dbReference type="SMART" id="SM00287">
    <property type="entry name" value="SH3b"/>
    <property type="match status" value="1"/>
</dbReference>
<name>A0A1M4XHR6_9BACL</name>
<dbReference type="STRING" id="112248.SAMN05444392_1053"/>
<dbReference type="Gene3D" id="2.30.30.40">
    <property type="entry name" value="SH3 Domains"/>
    <property type="match status" value="1"/>
</dbReference>
<dbReference type="PANTHER" id="PTHR21666:SF270">
    <property type="entry name" value="MUREIN HYDROLASE ACTIVATOR ENVC"/>
    <property type="match status" value="1"/>
</dbReference>
<proteinExistence type="predicted"/>
<dbReference type="PROSITE" id="PS51781">
    <property type="entry name" value="SH3B"/>
    <property type="match status" value="1"/>
</dbReference>
<sequence>MKKISSLFASFVLIVSLLTVTLPNQTNAAGKPNFLLPFPCKEQWEGKTYAIHNNKPSVDFYLAFSKELSDGTRVGTKGKTVVASAAGKVIYAQNMTLASNQGTGYGNVVKIDHGDGWVSLYAHLDTIDVKNGASVKAGDKIGTVGNTTRIGNHITPHLHFEQFYNGVSQAMTLEGKGVPYSFMGSAKPHGTEGKDWWYKTEDKIVKLVQVYTSSNCGNQDTSSKPEEKETIKKPKSSEPIDTTQNDYQVTTLKKEEPLKATEQPKKGTEQKSDGKEYKVTTFEGKPLSIRSGPGTSYPIVGTLKNGDKVKIECQVKGPRVHEGFDNNLWDRIGKDQYVTDSYVYTGSDNMVVPECK</sequence>
<keyword evidence="2" id="KW-0732">Signal</keyword>
<dbReference type="Proteomes" id="UP000184476">
    <property type="component" value="Unassembled WGS sequence"/>
</dbReference>
<dbReference type="RefSeq" id="WP_073154635.1">
    <property type="nucleotide sequence ID" value="NZ_FQVL01000005.1"/>
</dbReference>
<reference evidence="4 5" key="1">
    <citation type="submission" date="2016-11" db="EMBL/GenBank/DDBJ databases">
        <authorList>
            <person name="Jaros S."/>
            <person name="Januszkiewicz K."/>
            <person name="Wedrychowicz H."/>
        </authorList>
    </citation>
    <scope>NUCLEOTIDE SEQUENCE [LARGE SCALE GENOMIC DNA]</scope>
    <source>
        <strain evidence="4 5">DSM 44666</strain>
    </source>
</reference>
<dbReference type="Gene3D" id="2.70.70.10">
    <property type="entry name" value="Glucose Permease (Domain IIA)"/>
    <property type="match status" value="1"/>
</dbReference>
<evidence type="ECO:0000313" key="5">
    <source>
        <dbReference type="Proteomes" id="UP000184476"/>
    </source>
</evidence>
<organism evidence="4 5">
    <name type="scientific">Seinonella peptonophila</name>
    <dbReference type="NCBI Taxonomy" id="112248"/>
    <lineage>
        <taxon>Bacteria</taxon>
        <taxon>Bacillati</taxon>
        <taxon>Bacillota</taxon>
        <taxon>Bacilli</taxon>
        <taxon>Bacillales</taxon>
        <taxon>Thermoactinomycetaceae</taxon>
        <taxon>Seinonella</taxon>
    </lineage>
</organism>
<feature type="compositionally biased region" description="Basic and acidic residues" evidence="1">
    <location>
        <begin position="252"/>
        <end position="276"/>
    </location>
</feature>
<dbReference type="PANTHER" id="PTHR21666">
    <property type="entry name" value="PEPTIDASE-RELATED"/>
    <property type="match status" value="1"/>
</dbReference>
<feature type="compositionally biased region" description="Basic and acidic residues" evidence="1">
    <location>
        <begin position="223"/>
        <end position="238"/>
    </location>
</feature>